<sequence>DEDPRGSSHDSSNESSSDQFLSSNETDQEIPDPQPLPGAFNKEPEEPLPGPSQPRQSLRNRKPVIPKDSVYGSQTATQILKGPKRTWAKSGRPSVARLIKPWKPKKTIKQLINESGGDLL</sequence>
<evidence type="ECO:0000256" key="1">
    <source>
        <dbReference type="SAM" id="MobiDB-lite"/>
    </source>
</evidence>
<evidence type="ECO:0000313" key="3">
    <source>
        <dbReference type="Proteomes" id="UP000242287"/>
    </source>
</evidence>
<name>A0A2A9N7V1_9AGAR</name>
<proteinExistence type="predicted"/>
<evidence type="ECO:0000313" key="2">
    <source>
        <dbReference type="EMBL" id="PFH46645.1"/>
    </source>
</evidence>
<dbReference type="Proteomes" id="UP000242287">
    <property type="component" value="Unassembled WGS sequence"/>
</dbReference>
<protein>
    <submittedName>
        <fullName evidence="2">Uncharacterized protein</fullName>
    </submittedName>
</protein>
<feature type="non-terminal residue" evidence="2">
    <location>
        <position position="1"/>
    </location>
</feature>
<accession>A0A2A9N7V1</accession>
<feature type="region of interest" description="Disordered" evidence="1">
    <location>
        <begin position="1"/>
        <end position="92"/>
    </location>
</feature>
<feature type="compositionally biased region" description="Low complexity" evidence="1">
    <location>
        <begin position="13"/>
        <end position="23"/>
    </location>
</feature>
<dbReference type="EMBL" id="KZ302171">
    <property type="protein sequence ID" value="PFH46645.1"/>
    <property type="molecule type" value="Genomic_DNA"/>
</dbReference>
<gene>
    <name evidence="2" type="ORF">AMATHDRAFT_7556</name>
</gene>
<reference evidence="2 3" key="1">
    <citation type="submission" date="2014-02" db="EMBL/GenBank/DDBJ databases">
        <title>Transposable element dynamics among asymbiotic and ectomycorrhizal Amanita fungi.</title>
        <authorList>
            <consortium name="DOE Joint Genome Institute"/>
            <person name="Hess J."/>
            <person name="Skrede I."/>
            <person name="Wolfe B."/>
            <person name="LaButti K."/>
            <person name="Ohm R.A."/>
            <person name="Grigoriev I.V."/>
            <person name="Pringle A."/>
        </authorList>
    </citation>
    <scope>NUCLEOTIDE SEQUENCE [LARGE SCALE GENOMIC DNA]</scope>
    <source>
        <strain evidence="2 3">SKay4041</strain>
    </source>
</reference>
<keyword evidence="3" id="KW-1185">Reference proteome</keyword>
<feature type="compositionally biased region" description="Basic and acidic residues" evidence="1">
    <location>
        <begin position="1"/>
        <end position="12"/>
    </location>
</feature>
<dbReference type="AlphaFoldDB" id="A0A2A9N7V1"/>
<organism evidence="2 3">
    <name type="scientific">Amanita thiersii Skay4041</name>
    <dbReference type="NCBI Taxonomy" id="703135"/>
    <lineage>
        <taxon>Eukaryota</taxon>
        <taxon>Fungi</taxon>
        <taxon>Dikarya</taxon>
        <taxon>Basidiomycota</taxon>
        <taxon>Agaricomycotina</taxon>
        <taxon>Agaricomycetes</taxon>
        <taxon>Agaricomycetidae</taxon>
        <taxon>Agaricales</taxon>
        <taxon>Pluteineae</taxon>
        <taxon>Amanitaceae</taxon>
        <taxon>Amanita</taxon>
    </lineage>
</organism>